<dbReference type="CDD" id="cd14748">
    <property type="entry name" value="PBP2_UgpB"/>
    <property type="match status" value="1"/>
</dbReference>
<dbReference type="SUPFAM" id="SSF53850">
    <property type="entry name" value="Periplasmic binding protein-like II"/>
    <property type="match status" value="1"/>
</dbReference>
<dbReference type="EMBL" id="VBRC01000001">
    <property type="protein sequence ID" value="TLK31985.1"/>
    <property type="molecule type" value="Genomic_DNA"/>
</dbReference>
<dbReference type="AlphaFoldDB" id="A0AAJ5F742"/>
<dbReference type="Gene3D" id="3.40.190.10">
    <property type="entry name" value="Periplasmic binding protein-like II"/>
    <property type="match status" value="2"/>
</dbReference>
<sequence length="441" mass="48267">MSGGGKQWSGHEPATVFRPLTPRGQSMKKSLFLLTAALLGSPALSGASAQKVTLDLWAHWGSEQRRPTINRIIDTWNKKNPNIQVKYTFVPFDQLPTKTLAAIAAKNPPDVVVIDIRTTPLRAAKNQATDLSKLGADSLANQFYPNLWATATYKGDQYGLPFVTDTRFLYYNKDLFKEVGLNPAKPPTTWDELEAYAKKLDKKTGPVYSRIGFHPLYGSFGLESWVANAGGSMWDQDMINPNFTNPVAVKTLTWIKDWTDRLGARNVQAFKSSFGSGAQDPFISGKLGMIIDIGGYAATLKKYAPNMNYGMVRIPTPTGQPGPGTSSGGGFNLEVPVGTKHPKEAFAFAKWMATEGARIWAQEQNDFPGAKNASLSVTTPAFRLMSANMKYTQVNSAPPYAPSYGTILDKATEDAVYRGADPRQALEEAQAQVQRLVNSNK</sequence>
<dbReference type="InterPro" id="IPR006059">
    <property type="entry name" value="SBP"/>
</dbReference>
<comment type="caution">
    <text evidence="2">The sequence shown here is derived from an EMBL/GenBank/DDBJ whole genome shotgun (WGS) entry which is preliminary data.</text>
</comment>
<organism evidence="2 3">
    <name type="scientific">Deinococcus metallilatus</name>
    <dbReference type="NCBI Taxonomy" id="1211322"/>
    <lineage>
        <taxon>Bacteria</taxon>
        <taxon>Thermotogati</taxon>
        <taxon>Deinococcota</taxon>
        <taxon>Deinococci</taxon>
        <taxon>Deinococcales</taxon>
        <taxon>Deinococcaceae</taxon>
        <taxon>Deinococcus</taxon>
    </lineage>
</organism>
<evidence type="ECO:0000313" key="3">
    <source>
        <dbReference type="Proteomes" id="UP000308000"/>
    </source>
</evidence>
<protein>
    <submittedName>
        <fullName evidence="2">ABC transporter substrate-binding protein</fullName>
    </submittedName>
</protein>
<evidence type="ECO:0000256" key="1">
    <source>
        <dbReference type="SAM" id="MobiDB-lite"/>
    </source>
</evidence>
<dbReference type="Proteomes" id="UP000308000">
    <property type="component" value="Unassembled WGS sequence"/>
</dbReference>
<dbReference type="InterPro" id="IPR050490">
    <property type="entry name" value="Bact_solute-bd_prot1"/>
</dbReference>
<feature type="region of interest" description="Disordered" evidence="1">
    <location>
        <begin position="1"/>
        <end position="21"/>
    </location>
</feature>
<reference evidence="2 3" key="1">
    <citation type="submission" date="2019-04" db="EMBL/GenBank/DDBJ databases">
        <title>Deinococcus metalilatus MA1002 mutant No.5.</title>
        <authorList>
            <person name="Park W."/>
            <person name="Park C."/>
        </authorList>
    </citation>
    <scope>NUCLEOTIDE SEQUENCE [LARGE SCALE GENOMIC DNA]</scope>
    <source>
        <strain evidence="2 3">MA1002-m5</strain>
    </source>
</reference>
<dbReference type="PANTHER" id="PTHR43649">
    <property type="entry name" value="ARABINOSE-BINDING PROTEIN-RELATED"/>
    <property type="match status" value="1"/>
</dbReference>
<proteinExistence type="predicted"/>
<dbReference type="PANTHER" id="PTHR43649:SF12">
    <property type="entry name" value="DIACETYLCHITOBIOSE BINDING PROTEIN DASA"/>
    <property type="match status" value="1"/>
</dbReference>
<gene>
    <name evidence="2" type="ORF">FCS05_00505</name>
</gene>
<accession>A0AAJ5F742</accession>
<evidence type="ECO:0000313" key="2">
    <source>
        <dbReference type="EMBL" id="TLK31985.1"/>
    </source>
</evidence>
<name>A0AAJ5F742_9DEIO</name>
<dbReference type="Pfam" id="PF01547">
    <property type="entry name" value="SBP_bac_1"/>
    <property type="match status" value="1"/>
</dbReference>